<dbReference type="PANTHER" id="PTHR30411">
    <property type="entry name" value="CYTOPLASMIC PROTEIN"/>
    <property type="match status" value="1"/>
</dbReference>
<dbReference type="InterPro" id="IPR036754">
    <property type="entry name" value="YbaK/aa-tRNA-synt-asso_dom_sf"/>
</dbReference>
<evidence type="ECO:0000313" key="3">
    <source>
        <dbReference type="Proteomes" id="UP000198896"/>
    </source>
</evidence>
<accession>A0A1I1X3M6</accession>
<dbReference type="EMBL" id="FONL01000001">
    <property type="protein sequence ID" value="SFE01218.1"/>
    <property type="molecule type" value="Genomic_DNA"/>
</dbReference>
<dbReference type="PANTHER" id="PTHR30411:SF1">
    <property type="entry name" value="CYTOPLASMIC PROTEIN"/>
    <property type="match status" value="1"/>
</dbReference>
<evidence type="ECO:0000313" key="2">
    <source>
        <dbReference type="EMBL" id="SFE01218.1"/>
    </source>
</evidence>
<name>A0A1I1X3M6_9FIRM</name>
<proteinExistence type="predicted"/>
<evidence type="ECO:0000259" key="1">
    <source>
        <dbReference type="Pfam" id="PF04073"/>
    </source>
</evidence>
<dbReference type="InterPro" id="IPR007214">
    <property type="entry name" value="YbaK/aa-tRNA-synth-assoc-dom"/>
</dbReference>
<dbReference type="CDD" id="cd04333">
    <property type="entry name" value="ProX_deacylase"/>
    <property type="match status" value="1"/>
</dbReference>
<organism evidence="2 3">
    <name type="scientific">Succiniclasticum ruminis DSM 9236</name>
    <dbReference type="NCBI Taxonomy" id="1123323"/>
    <lineage>
        <taxon>Bacteria</taxon>
        <taxon>Bacillati</taxon>
        <taxon>Bacillota</taxon>
        <taxon>Negativicutes</taxon>
        <taxon>Acidaminococcales</taxon>
        <taxon>Acidaminococcaceae</taxon>
        <taxon>Succiniclasticum</taxon>
    </lineage>
</organism>
<dbReference type="Pfam" id="PF04073">
    <property type="entry name" value="tRNA_edit"/>
    <property type="match status" value="1"/>
</dbReference>
<dbReference type="STRING" id="1123323.SAMN05216245_10126"/>
<sequence length="158" mass="17390">MSVERASEFLSRFGMEDKIITFKESSATVELAAKAAGTEPARIAKTLSFAGKEQPVLIVTAGDTKIDNAKFKHFFGMKAHMLPFAEVEEQIGHAPGGVCPFGVNEGVKVYLDISMKRFPTMFPAAGEENNAIELTPEELEKYTVNEGWVDLCKGWQEN</sequence>
<keyword evidence="3" id="KW-1185">Reference proteome</keyword>
<dbReference type="GO" id="GO:0002161">
    <property type="term" value="F:aminoacyl-tRNA deacylase activity"/>
    <property type="evidence" value="ECO:0007669"/>
    <property type="project" value="InterPro"/>
</dbReference>
<feature type="domain" description="YbaK/aminoacyl-tRNA synthetase-associated" evidence="1">
    <location>
        <begin position="24"/>
        <end position="141"/>
    </location>
</feature>
<dbReference type="AlphaFoldDB" id="A0A1I1X3M6"/>
<reference evidence="2 3" key="1">
    <citation type="submission" date="2016-10" db="EMBL/GenBank/DDBJ databases">
        <authorList>
            <person name="de Groot N.N."/>
        </authorList>
    </citation>
    <scope>NUCLEOTIDE SEQUENCE [LARGE SCALE GENOMIC DNA]</scope>
    <source>
        <strain evidence="2 3">DSM 9236</strain>
    </source>
</reference>
<dbReference type="RefSeq" id="WP_093912255.1">
    <property type="nucleotide sequence ID" value="NZ_FONL01000001.1"/>
</dbReference>
<dbReference type="OrthoDB" id="9798760at2"/>
<dbReference type="Proteomes" id="UP000198896">
    <property type="component" value="Unassembled WGS sequence"/>
</dbReference>
<protein>
    <submittedName>
        <fullName evidence="2">Cys-tRNA(Pro) deacylase, prolyl-tRNA editing enzyme YbaK/EbsC</fullName>
    </submittedName>
</protein>
<gene>
    <name evidence="2" type="ORF">SAMN05216245_10126</name>
</gene>
<dbReference type="Gene3D" id="3.90.960.10">
    <property type="entry name" value="YbaK/aminoacyl-tRNA synthetase-associated domain"/>
    <property type="match status" value="1"/>
</dbReference>
<dbReference type="SUPFAM" id="SSF55826">
    <property type="entry name" value="YbaK/ProRS associated domain"/>
    <property type="match status" value="1"/>
</dbReference>